<dbReference type="GO" id="GO:0003676">
    <property type="term" value="F:nucleic acid binding"/>
    <property type="evidence" value="ECO:0007669"/>
    <property type="project" value="UniProtKB-UniRule"/>
</dbReference>
<dbReference type="GeneID" id="106175833"/>
<proteinExistence type="predicted"/>
<dbReference type="FunCoup" id="A0A2R2MJM2">
    <property type="interactions" value="358"/>
</dbReference>
<dbReference type="Proteomes" id="UP000085678">
    <property type="component" value="Unplaced"/>
</dbReference>
<protein>
    <submittedName>
        <fullName evidence="4">Sperm-associated antigen 7 homolog isoform X1</fullName>
    </submittedName>
</protein>
<name>A0A2R2MJM2_LINAN</name>
<feature type="domain" description="R3H" evidence="2">
    <location>
        <begin position="44"/>
        <end position="107"/>
    </location>
</feature>
<feature type="region of interest" description="Disordered" evidence="1">
    <location>
        <begin position="189"/>
        <end position="255"/>
    </location>
</feature>
<dbReference type="PROSITE" id="PS51061">
    <property type="entry name" value="R3H"/>
    <property type="match status" value="1"/>
</dbReference>
<dbReference type="RefSeq" id="XP_023930410.1">
    <property type="nucleotide sequence ID" value="XM_024074642.1"/>
</dbReference>
<dbReference type="PANTHER" id="PTHR13498">
    <property type="entry name" value="SPERM ASSOCIATED ANTIGEN 7"/>
    <property type="match status" value="1"/>
</dbReference>
<feature type="region of interest" description="Disordered" evidence="1">
    <location>
        <begin position="1"/>
        <end position="21"/>
    </location>
</feature>
<dbReference type="OMA" id="QQKVEFH"/>
<sequence length="255" mass="29261">MDLLGSILDTMEKPPGMADEEKKKVKAQKAKLEKIQQAEKQKMKAFKEKIQARINAFIKDDTKQNYKFESMEKVYRATVHEIADVAGLTSFSFGQDELDRYVMLWKKEFAPSDEEILAYRNGEEWDPEKAKQAKVLEEQYKLEEAKRKPDTSKPQTNYKDKYEHLIGKASAKDAAKITLANKSYGFVPSENKRDQRTIEQVMADSRAKKKLKTDHFPSDLHTTESQGHSAIKNQGEGHLENQDIDSEHTTKSSQS</sequence>
<dbReference type="InterPro" id="IPR036867">
    <property type="entry name" value="R3H_dom_sf"/>
</dbReference>
<dbReference type="AlphaFoldDB" id="A0A2R2MJM2"/>
<dbReference type="PIRSF" id="PIRSF037943">
    <property type="entry name" value="Sperm-assoc_antigen_PAG7"/>
    <property type="match status" value="1"/>
</dbReference>
<dbReference type="SMART" id="SM00393">
    <property type="entry name" value="R3H"/>
    <property type="match status" value="1"/>
</dbReference>
<reference evidence="4" key="1">
    <citation type="submission" date="2025-08" db="UniProtKB">
        <authorList>
            <consortium name="RefSeq"/>
        </authorList>
    </citation>
    <scope>IDENTIFICATION</scope>
    <source>
        <tissue evidence="4">Gonads</tissue>
    </source>
</reference>
<feature type="compositionally biased region" description="Basic and acidic residues" evidence="1">
    <location>
        <begin position="213"/>
        <end position="222"/>
    </location>
</feature>
<dbReference type="InterPro" id="IPR001374">
    <property type="entry name" value="R3H_dom"/>
</dbReference>
<gene>
    <name evidence="4" type="primary">LOC106175833</name>
</gene>
<feature type="compositionally biased region" description="Polar residues" evidence="1">
    <location>
        <begin position="223"/>
        <end position="232"/>
    </location>
</feature>
<evidence type="ECO:0000313" key="3">
    <source>
        <dbReference type="Proteomes" id="UP000085678"/>
    </source>
</evidence>
<dbReference type="STRING" id="7574.A0A2R2MJM2"/>
<feature type="compositionally biased region" description="Basic and acidic residues" evidence="1">
    <location>
        <begin position="235"/>
        <end position="255"/>
    </location>
</feature>
<accession>A0A2R2MJM2</accession>
<dbReference type="InParanoid" id="A0A2R2MJM2"/>
<dbReference type="Gene3D" id="3.30.1370.50">
    <property type="entry name" value="R3H-like domain"/>
    <property type="match status" value="1"/>
</dbReference>
<evidence type="ECO:0000259" key="2">
    <source>
        <dbReference type="PROSITE" id="PS51061"/>
    </source>
</evidence>
<dbReference type="InterPro" id="IPR017330">
    <property type="entry name" value="SPAG7"/>
</dbReference>
<evidence type="ECO:0000256" key="1">
    <source>
        <dbReference type="SAM" id="MobiDB-lite"/>
    </source>
</evidence>
<dbReference type="PANTHER" id="PTHR13498:SF3">
    <property type="entry name" value="SPERM-ASSOCIATED ANTIGEN 7"/>
    <property type="match status" value="1"/>
</dbReference>
<evidence type="ECO:0000313" key="4">
    <source>
        <dbReference type="RefSeq" id="XP_023930410.1"/>
    </source>
</evidence>
<organism evidence="3 4">
    <name type="scientific">Lingula anatina</name>
    <name type="common">Brachiopod</name>
    <name type="synonym">Lingula unguis</name>
    <dbReference type="NCBI Taxonomy" id="7574"/>
    <lineage>
        <taxon>Eukaryota</taxon>
        <taxon>Metazoa</taxon>
        <taxon>Spiralia</taxon>
        <taxon>Lophotrochozoa</taxon>
        <taxon>Brachiopoda</taxon>
        <taxon>Linguliformea</taxon>
        <taxon>Lingulata</taxon>
        <taxon>Lingulida</taxon>
        <taxon>Linguloidea</taxon>
        <taxon>Lingulidae</taxon>
        <taxon>Lingula</taxon>
    </lineage>
</organism>
<dbReference type="OrthoDB" id="5979509at2759"/>
<keyword evidence="3" id="KW-1185">Reference proteome</keyword>
<dbReference type="SUPFAM" id="SSF82708">
    <property type="entry name" value="R3H domain"/>
    <property type="match status" value="1"/>
</dbReference>
<dbReference type="Pfam" id="PF01424">
    <property type="entry name" value="R3H"/>
    <property type="match status" value="1"/>
</dbReference>